<dbReference type="RefSeq" id="WP_067391463.1">
    <property type="nucleotide sequence ID" value="NZ_JXKH01000001.1"/>
</dbReference>
<organism evidence="2 3">
    <name type="scientific">Enterococcus canis</name>
    <dbReference type="NCBI Taxonomy" id="214095"/>
    <lineage>
        <taxon>Bacteria</taxon>
        <taxon>Bacillati</taxon>
        <taxon>Bacillota</taxon>
        <taxon>Bacilli</taxon>
        <taxon>Lactobacillales</taxon>
        <taxon>Enterococcaceae</taxon>
        <taxon>Enterococcus</taxon>
    </lineage>
</organism>
<name>A0A1L8RJF1_9ENTE</name>
<dbReference type="Proteomes" id="UP000181884">
    <property type="component" value="Unassembled WGS sequence"/>
</dbReference>
<dbReference type="GO" id="GO:0010181">
    <property type="term" value="F:FMN binding"/>
    <property type="evidence" value="ECO:0007669"/>
    <property type="project" value="TreeGrafter"/>
</dbReference>
<keyword evidence="3" id="KW-1185">Reference proteome</keyword>
<evidence type="ECO:0000259" key="1">
    <source>
        <dbReference type="Pfam" id="PF03358"/>
    </source>
</evidence>
<dbReference type="EMBL" id="JXKH01000001">
    <property type="protein sequence ID" value="OJG19887.1"/>
    <property type="molecule type" value="Genomic_DNA"/>
</dbReference>
<reference evidence="2 3" key="1">
    <citation type="submission" date="2014-12" db="EMBL/GenBank/DDBJ databases">
        <title>Draft genome sequences of 29 type strains of Enterococci.</title>
        <authorList>
            <person name="Zhong Z."/>
            <person name="Sun Z."/>
            <person name="Liu W."/>
            <person name="Zhang W."/>
            <person name="Zhang H."/>
        </authorList>
    </citation>
    <scope>NUCLEOTIDE SEQUENCE [LARGE SCALE GENOMIC DNA]</scope>
    <source>
        <strain evidence="2 3">DSM 17029</strain>
    </source>
</reference>
<dbReference type="GO" id="GO:0016491">
    <property type="term" value="F:oxidoreductase activity"/>
    <property type="evidence" value="ECO:0007669"/>
    <property type="project" value="InterPro"/>
</dbReference>
<dbReference type="Gene3D" id="3.40.50.360">
    <property type="match status" value="1"/>
</dbReference>
<evidence type="ECO:0000313" key="2">
    <source>
        <dbReference type="EMBL" id="OJG19887.1"/>
    </source>
</evidence>
<accession>A0A1L8RJF1</accession>
<protein>
    <recommendedName>
        <fullName evidence="1">NADPH-dependent FMN reductase-like domain-containing protein</fullName>
    </recommendedName>
</protein>
<dbReference type="PANTHER" id="PTHR30543">
    <property type="entry name" value="CHROMATE REDUCTASE"/>
    <property type="match status" value="1"/>
</dbReference>
<sequence>MKKIGIILGTNRPTRIGPDVAAWVKKTLAHEKLTLDIIDLAKIKLPFLDEPEIPAKGHYQQEHTKKWRDLILQYDGFVLVFPQYNWGYPAVLKNALDYLYAEWAHKPVSIMVYGNHGGFQGLIAMKLVTQGLNMYNMAVNPPLNIRKEMFNEQGQFIDIEEAFQPVAPQVKLVSEEFLQLFAAYKEE</sequence>
<feature type="domain" description="NADPH-dependent FMN reductase-like" evidence="1">
    <location>
        <begin position="3"/>
        <end position="137"/>
    </location>
</feature>
<dbReference type="STRING" id="214095.RU97_GL000120"/>
<dbReference type="PANTHER" id="PTHR30543:SF21">
    <property type="entry name" value="NAD(P)H-DEPENDENT FMN REDUCTASE LOT6"/>
    <property type="match status" value="1"/>
</dbReference>
<dbReference type="InterPro" id="IPR050712">
    <property type="entry name" value="NAD(P)H-dep_reductase"/>
</dbReference>
<dbReference type="GO" id="GO:0005829">
    <property type="term" value="C:cytosol"/>
    <property type="evidence" value="ECO:0007669"/>
    <property type="project" value="TreeGrafter"/>
</dbReference>
<gene>
    <name evidence="2" type="ORF">RU97_GL000120</name>
</gene>
<dbReference type="AlphaFoldDB" id="A0A1L8RJF1"/>
<dbReference type="SUPFAM" id="SSF52218">
    <property type="entry name" value="Flavoproteins"/>
    <property type="match status" value="1"/>
</dbReference>
<comment type="caution">
    <text evidence="2">The sequence shown here is derived from an EMBL/GenBank/DDBJ whole genome shotgun (WGS) entry which is preliminary data.</text>
</comment>
<evidence type="ECO:0000313" key="3">
    <source>
        <dbReference type="Proteomes" id="UP000181884"/>
    </source>
</evidence>
<dbReference type="InterPro" id="IPR029039">
    <property type="entry name" value="Flavoprotein-like_sf"/>
</dbReference>
<dbReference type="Pfam" id="PF03358">
    <property type="entry name" value="FMN_red"/>
    <property type="match status" value="1"/>
</dbReference>
<dbReference type="InterPro" id="IPR005025">
    <property type="entry name" value="FMN_Rdtase-like_dom"/>
</dbReference>
<proteinExistence type="predicted"/>